<comment type="caution">
    <text evidence="1">The sequence shown here is derived from an EMBL/GenBank/DDBJ whole genome shotgun (WGS) entry which is preliminary data.</text>
</comment>
<reference evidence="1 2" key="1">
    <citation type="submission" date="2015-09" db="EMBL/GenBank/DDBJ databases">
        <title>Draft genome of the scarab beetle Oryctes borbonicus.</title>
        <authorList>
            <person name="Meyer J.M."/>
            <person name="Markov G.V."/>
            <person name="Baskaran P."/>
            <person name="Herrmann M."/>
            <person name="Sommer R.J."/>
            <person name="Roedelsperger C."/>
        </authorList>
    </citation>
    <scope>NUCLEOTIDE SEQUENCE [LARGE SCALE GENOMIC DNA]</scope>
    <source>
        <strain evidence="1">OB123</strain>
        <tissue evidence="1">Whole animal</tissue>
    </source>
</reference>
<keyword evidence="2" id="KW-1185">Reference proteome</keyword>
<gene>
    <name evidence="1" type="ORF">AMK59_5834</name>
</gene>
<sequence length="426" mass="50337">MDYICQQQNFFQNPNKLPLNELHLEVKTVKRKKLPNDQNIEEIKNTASKNYDVRIEKKPALHSDWIQKEHSYHKYQPYYSEVAEEENELYASSNKLFLENLQFLLQCSYHQFWNYIIFEPRIKMILRSFIFNPVHMYELKYLGKHLELYNDIYTDIATIYSRILTCKESNVEFMSEDTMLKLLETHKIITYTDLVNIIMLYSKTNLGLITKIHDLFFSNRQSSKYTKELVKIFNHFLLVFEMIGGQICGFQTNSVIIPIGIRSRPSIFDPYWLEEVATFLLDTAATLNALMSFCSPSVESAYSLGLPYRLTYLYNSIYPALYEMMQDRVDVPPDLKRRILDHIAMGRSEFVNSFHAFVTHFIDDIIQSLGDNKKQDSYLERYLSLISAALEDEVFITDYHHSHQIDVQLQTLSDFHPQMYPLILML</sequence>
<dbReference type="AlphaFoldDB" id="A0A0T6B3F4"/>
<proteinExistence type="predicted"/>
<accession>A0A0T6B3F4</accession>
<evidence type="ECO:0000313" key="1">
    <source>
        <dbReference type="EMBL" id="KRT81935.1"/>
    </source>
</evidence>
<organism evidence="1 2">
    <name type="scientific">Oryctes borbonicus</name>
    <dbReference type="NCBI Taxonomy" id="1629725"/>
    <lineage>
        <taxon>Eukaryota</taxon>
        <taxon>Metazoa</taxon>
        <taxon>Ecdysozoa</taxon>
        <taxon>Arthropoda</taxon>
        <taxon>Hexapoda</taxon>
        <taxon>Insecta</taxon>
        <taxon>Pterygota</taxon>
        <taxon>Neoptera</taxon>
        <taxon>Endopterygota</taxon>
        <taxon>Coleoptera</taxon>
        <taxon>Polyphaga</taxon>
        <taxon>Scarabaeiformia</taxon>
        <taxon>Scarabaeidae</taxon>
        <taxon>Dynastinae</taxon>
        <taxon>Oryctes</taxon>
    </lineage>
</organism>
<dbReference type="EMBL" id="LJIG01015993">
    <property type="protein sequence ID" value="KRT81935.1"/>
    <property type="molecule type" value="Genomic_DNA"/>
</dbReference>
<evidence type="ECO:0000313" key="2">
    <source>
        <dbReference type="Proteomes" id="UP000051574"/>
    </source>
</evidence>
<dbReference type="Proteomes" id="UP000051574">
    <property type="component" value="Unassembled WGS sequence"/>
</dbReference>
<name>A0A0T6B3F4_9SCAR</name>
<dbReference type="OrthoDB" id="5577209at2759"/>
<protein>
    <submittedName>
        <fullName evidence="1">Uncharacterized protein</fullName>
    </submittedName>
</protein>